<dbReference type="GO" id="GO:0006189">
    <property type="term" value="P:'de novo' IMP biosynthetic process"/>
    <property type="evidence" value="ECO:0007669"/>
    <property type="project" value="UniProtKB-UniRule"/>
</dbReference>
<evidence type="ECO:0000313" key="10">
    <source>
        <dbReference type="EMBL" id="KKB96155.1"/>
    </source>
</evidence>
<dbReference type="InterPro" id="IPR033934">
    <property type="entry name" value="SAICAR_synt_PurC"/>
</dbReference>
<evidence type="ECO:0000313" key="11">
    <source>
        <dbReference type="Proteomes" id="UP000033358"/>
    </source>
</evidence>
<evidence type="ECO:0000259" key="9">
    <source>
        <dbReference type="Pfam" id="PF01259"/>
    </source>
</evidence>
<dbReference type="PATRIC" id="fig|1607817.3.peg.780"/>
<dbReference type="UniPathway" id="UPA00074">
    <property type="reaction ID" value="UER00131"/>
</dbReference>
<dbReference type="GO" id="GO:0005524">
    <property type="term" value="F:ATP binding"/>
    <property type="evidence" value="ECO:0007669"/>
    <property type="project" value="UniProtKB-KW"/>
</dbReference>
<dbReference type="Pfam" id="PF01259">
    <property type="entry name" value="SAICAR_synt"/>
    <property type="match status" value="1"/>
</dbReference>
<evidence type="ECO:0000256" key="7">
    <source>
        <dbReference type="ARBA" id="ARBA00048475"/>
    </source>
</evidence>
<gene>
    <name evidence="8 10" type="primary">purC</name>
    <name evidence="10" type="ORF">SZ25_00780</name>
</gene>
<evidence type="ECO:0000256" key="4">
    <source>
        <dbReference type="ARBA" id="ARBA00022741"/>
    </source>
</evidence>
<dbReference type="EMBL" id="JYHA01000127">
    <property type="protein sequence ID" value="KKB96155.1"/>
    <property type="molecule type" value="Genomic_DNA"/>
</dbReference>
<keyword evidence="6 8" id="KW-0067">ATP-binding</keyword>
<dbReference type="EC" id="6.3.2.6" evidence="8"/>
<dbReference type="HAMAP" id="MF_00137">
    <property type="entry name" value="SAICAR_synth"/>
    <property type="match status" value="1"/>
</dbReference>
<keyword evidence="3 8" id="KW-0436">Ligase</keyword>
<accession>A0A0F5MMY3</accession>
<evidence type="ECO:0000256" key="8">
    <source>
        <dbReference type="HAMAP-Rule" id="MF_00137"/>
    </source>
</evidence>
<dbReference type="SUPFAM" id="SSF56104">
    <property type="entry name" value="SAICAR synthase-like"/>
    <property type="match status" value="1"/>
</dbReference>
<comment type="caution">
    <text evidence="10">The sequence shown here is derived from an EMBL/GenBank/DDBJ whole genome shotgun (WGS) entry which is preliminary data.</text>
</comment>
<evidence type="ECO:0000256" key="2">
    <source>
        <dbReference type="ARBA" id="ARBA00010190"/>
    </source>
</evidence>
<evidence type="ECO:0000256" key="1">
    <source>
        <dbReference type="ARBA" id="ARBA00004672"/>
    </source>
</evidence>
<feature type="domain" description="SAICAR synthetase/ADE2 N-terminal" evidence="9">
    <location>
        <begin position="15"/>
        <end position="225"/>
    </location>
</feature>
<dbReference type="InterPro" id="IPR050089">
    <property type="entry name" value="SAICAR_synthetase"/>
</dbReference>
<protein>
    <recommendedName>
        <fullName evidence="8">Phosphoribosylaminoimidazole-succinocarboxamide synthase</fullName>
        <ecNumber evidence="8">6.3.2.6</ecNumber>
    </recommendedName>
    <alternativeName>
        <fullName evidence="8">SAICAR synthetase</fullName>
    </alternativeName>
</protein>
<evidence type="ECO:0000256" key="6">
    <source>
        <dbReference type="ARBA" id="ARBA00022840"/>
    </source>
</evidence>
<comment type="similarity">
    <text evidence="2 8">Belongs to the SAICAR synthetase family.</text>
</comment>
<dbReference type="PROSITE" id="PS01058">
    <property type="entry name" value="SAICAR_SYNTHETASE_2"/>
    <property type="match status" value="1"/>
</dbReference>
<dbReference type="PANTHER" id="PTHR43599">
    <property type="entry name" value="MULTIFUNCTIONAL PROTEIN ADE2"/>
    <property type="match status" value="1"/>
</dbReference>
<dbReference type="GO" id="GO:0009236">
    <property type="term" value="P:cobalamin biosynthetic process"/>
    <property type="evidence" value="ECO:0007669"/>
    <property type="project" value="InterPro"/>
</dbReference>
<dbReference type="InterPro" id="IPR028923">
    <property type="entry name" value="SAICAR_synt/ADE2_N"/>
</dbReference>
<keyword evidence="5 8" id="KW-0658">Purine biosynthesis</keyword>
<keyword evidence="4 8" id="KW-0547">Nucleotide-binding</keyword>
<dbReference type="AlphaFoldDB" id="A0A0F5MMY3"/>
<organism evidence="10 11">
    <name type="scientific">Candidatus Arcanibacter lacustris</name>
    <dbReference type="NCBI Taxonomy" id="1607817"/>
    <lineage>
        <taxon>Bacteria</taxon>
        <taxon>Pseudomonadati</taxon>
        <taxon>Pseudomonadota</taxon>
        <taxon>Alphaproteobacteria</taxon>
        <taxon>Rickettsiales</taxon>
        <taxon>Candidatus Arcanibacter</taxon>
    </lineage>
</organism>
<name>A0A0F5MMY3_9RICK</name>
<dbReference type="Gene3D" id="3.30.200.20">
    <property type="entry name" value="Phosphorylase Kinase, domain 1"/>
    <property type="match status" value="1"/>
</dbReference>
<sequence length="259" mass="29100">MASILKMNLSGKRKQLYEGSSKILFEGPDSDTIIAHFKDEVTVASTNETIAVAGKGALNNRISEYLMLKLDSLGIATHFIKNINMREQLVRRLDVIPLQVVIRNVAAGDICTRFGMEEGVVLPKPIIEFFLKSTNLKDPLVTEDHIEAFGWAGAFEMEEIRNIAIRANDFLTGLFLGCGIRLIDFKLEFGRSFGHDFEQVIIADEITPDTCRLWDMKTNVKMDQEGVKLEGFPPDKGYLEIARRLGILPETSNVEELYS</sequence>
<proteinExistence type="inferred from homology"/>
<dbReference type="GO" id="GO:0004639">
    <property type="term" value="F:phosphoribosylaminoimidazolesuccinocarboxamide synthase activity"/>
    <property type="evidence" value="ECO:0007669"/>
    <property type="project" value="UniProtKB-UniRule"/>
</dbReference>
<dbReference type="GO" id="GO:0005829">
    <property type="term" value="C:cytosol"/>
    <property type="evidence" value="ECO:0007669"/>
    <property type="project" value="TreeGrafter"/>
</dbReference>
<evidence type="ECO:0000256" key="3">
    <source>
        <dbReference type="ARBA" id="ARBA00022598"/>
    </source>
</evidence>
<dbReference type="Proteomes" id="UP000033358">
    <property type="component" value="Unassembled WGS sequence"/>
</dbReference>
<dbReference type="CDD" id="cd01415">
    <property type="entry name" value="SAICAR_synt_PurC"/>
    <property type="match status" value="1"/>
</dbReference>
<comment type="catalytic activity">
    <reaction evidence="7 8">
        <text>5-amino-1-(5-phospho-D-ribosyl)imidazole-4-carboxylate + L-aspartate + ATP = (2S)-2-[5-amino-1-(5-phospho-beta-D-ribosyl)imidazole-4-carboxamido]succinate + ADP + phosphate + 2 H(+)</text>
        <dbReference type="Rhea" id="RHEA:22628"/>
        <dbReference type="ChEBI" id="CHEBI:15378"/>
        <dbReference type="ChEBI" id="CHEBI:29991"/>
        <dbReference type="ChEBI" id="CHEBI:30616"/>
        <dbReference type="ChEBI" id="CHEBI:43474"/>
        <dbReference type="ChEBI" id="CHEBI:58443"/>
        <dbReference type="ChEBI" id="CHEBI:77657"/>
        <dbReference type="ChEBI" id="CHEBI:456216"/>
        <dbReference type="EC" id="6.3.2.6"/>
    </reaction>
</comment>
<evidence type="ECO:0000256" key="5">
    <source>
        <dbReference type="ARBA" id="ARBA00022755"/>
    </source>
</evidence>
<dbReference type="Gene3D" id="3.30.470.20">
    <property type="entry name" value="ATP-grasp fold, B domain"/>
    <property type="match status" value="1"/>
</dbReference>
<keyword evidence="11" id="KW-1185">Reference proteome</keyword>
<dbReference type="InterPro" id="IPR018236">
    <property type="entry name" value="SAICAR_synthetase_CS"/>
</dbReference>
<dbReference type="PANTHER" id="PTHR43599:SF3">
    <property type="entry name" value="SI:DKEY-6E2.2"/>
    <property type="match status" value="1"/>
</dbReference>
<reference evidence="10 11" key="1">
    <citation type="submission" date="2015-02" db="EMBL/GenBank/DDBJ databases">
        <title>Single cell genomics of a rare environmental alphaproteobacterium provides unique insights into Rickettsiaceae evolution.</title>
        <authorList>
            <person name="Martijn J."/>
            <person name="Schulz F."/>
            <person name="Zaremba-Niedzwiedzka K."/>
            <person name="Viklund J."/>
            <person name="Stepanauskas R."/>
            <person name="Andersson S.G.E."/>
            <person name="Horn M."/>
            <person name="Guy L."/>
            <person name="Ettema T.J.G."/>
        </authorList>
    </citation>
    <scope>NUCLEOTIDE SEQUENCE [LARGE SCALE GENOMIC DNA]</scope>
    <source>
        <strain evidence="10 11">SCGC AAA041-L04</strain>
    </source>
</reference>
<comment type="pathway">
    <text evidence="1 8">Purine metabolism; IMP biosynthesis via de novo pathway; 5-amino-1-(5-phospho-D-ribosyl)imidazole-4-carboxamide from 5-amino-1-(5-phospho-D-ribosyl)imidazole-4-carboxylate: step 1/2.</text>
</comment>